<evidence type="ECO:0000313" key="3">
    <source>
        <dbReference type="Proteomes" id="UP000678499"/>
    </source>
</evidence>
<keyword evidence="3" id="KW-1185">Reference proteome</keyword>
<evidence type="ECO:0000313" key="2">
    <source>
        <dbReference type="EMBL" id="CAD7281322.1"/>
    </source>
</evidence>
<dbReference type="GO" id="GO:0005739">
    <property type="term" value="C:mitochondrion"/>
    <property type="evidence" value="ECO:0007669"/>
    <property type="project" value="TreeGrafter"/>
</dbReference>
<reference evidence="2" key="1">
    <citation type="submission" date="2020-11" db="EMBL/GenBank/DDBJ databases">
        <authorList>
            <person name="Tran Van P."/>
        </authorList>
    </citation>
    <scope>NUCLEOTIDE SEQUENCE</scope>
</reference>
<gene>
    <name evidence="2" type="ORF">NMOB1V02_LOCUS8970</name>
</gene>
<sequence length="206" mass="23404">MGVAFSAAKRKVMRFNVEERAFKVLDSAKPKPAPHHPLPKHIREKERYVVQSDNKNIHEKNESLHERLKPLIINSEPYKKPAEDPNRPLPKSRATLEEFKYGLKEPEKVPPGRLTIRSAMDLLGKHTENPTQWNTEALAKHFVLKPELTQNVLDNFKLLQVVQMEEPGYKEGSAGPKISLAQALTFKPPEQLTDGSTTMPSKEDSK</sequence>
<dbReference type="Pfam" id="PF06784">
    <property type="entry name" value="UPF0240"/>
    <property type="match status" value="1"/>
</dbReference>
<dbReference type="InterPro" id="IPR009622">
    <property type="entry name" value="NDUFAF4"/>
</dbReference>
<protein>
    <recommendedName>
        <fullName evidence="4">NADH dehydrogenase [ubiquinone] 1 alpha subcomplex assembly factor 4</fullName>
    </recommendedName>
</protein>
<dbReference type="AlphaFoldDB" id="A0A7R9BTI1"/>
<dbReference type="EMBL" id="OA884806">
    <property type="protein sequence ID" value="CAD7281322.1"/>
    <property type="molecule type" value="Genomic_DNA"/>
</dbReference>
<name>A0A7R9BTI1_9CRUS</name>
<dbReference type="PANTHER" id="PTHR13338:SF4">
    <property type="entry name" value="NADH DEHYDROGENASE [UBIQUINONE] 1 ALPHA SUBCOMPLEX ASSEMBLY FACTOR 4"/>
    <property type="match status" value="1"/>
</dbReference>
<dbReference type="PANTHER" id="PTHR13338">
    <property type="entry name" value="UPF0240 PROTEIN"/>
    <property type="match status" value="1"/>
</dbReference>
<dbReference type="Proteomes" id="UP000678499">
    <property type="component" value="Unassembled WGS sequence"/>
</dbReference>
<dbReference type="GO" id="GO:0032981">
    <property type="term" value="P:mitochondrial respiratory chain complex I assembly"/>
    <property type="evidence" value="ECO:0007669"/>
    <property type="project" value="InterPro"/>
</dbReference>
<evidence type="ECO:0008006" key="4">
    <source>
        <dbReference type="Google" id="ProtNLM"/>
    </source>
</evidence>
<dbReference type="EMBL" id="CAJPEX010002769">
    <property type="protein sequence ID" value="CAG0921474.1"/>
    <property type="molecule type" value="Genomic_DNA"/>
</dbReference>
<feature type="region of interest" description="Disordered" evidence="1">
    <location>
        <begin position="184"/>
        <end position="206"/>
    </location>
</feature>
<dbReference type="OrthoDB" id="2434756at2759"/>
<evidence type="ECO:0000256" key="1">
    <source>
        <dbReference type="SAM" id="MobiDB-lite"/>
    </source>
</evidence>
<organism evidence="2">
    <name type="scientific">Notodromas monacha</name>
    <dbReference type="NCBI Taxonomy" id="399045"/>
    <lineage>
        <taxon>Eukaryota</taxon>
        <taxon>Metazoa</taxon>
        <taxon>Ecdysozoa</taxon>
        <taxon>Arthropoda</taxon>
        <taxon>Crustacea</taxon>
        <taxon>Oligostraca</taxon>
        <taxon>Ostracoda</taxon>
        <taxon>Podocopa</taxon>
        <taxon>Podocopida</taxon>
        <taxon>Cypridocopina</taxon>
        <taxon>Cypridoidea</taxon>
        <taxon>Cyprididae</taxon>
        <taxon>Notodromas</taxon>
    </lineage>
</organism>
<feature type="region of interest" description="Disordered" evidence="1">
    <location>
        <begin position="26"/>
        <end position="45"/>
    </location>
</feature>
<accession>A0A7R9BTI1</accession>
<proteinExistence type="predicted"/>